<accession>A0A5A9MU26</accession>
<organism evidence="2 3">
    <name type="scientific">Triplophysa tibetana</name>
    <dbReference type="NCBI Taxonomy" id="1572043"/>
    <lineage>
        <taxon>Eukaryota</taxon>
        <taxon>Metazoa</taxon>
        <taxon>Chordata</taxon>
        <taxon>Craniata</taxon>
        <taxon>Vertebrata</taxon>
        <taxon>Euteleostomi</taxon>
        <taxon>Actinopterygii</taxon>
        <taxon>Neopterygii</taxon>
        <taxon>Teleostei</taxon>
        <taxon>Ostariophysi</taxon>
        <taxon>Cypriniformes</taxon>
        <taxon>Nemacheilidae</taxon>
        <taxon>Triplophysa</taxon>
    </lineage>
</organism>
<feature type="chain" id="PRO_5023076477" evidence="1">
    <location>
        <begin position="26"/>
        <end position="966"/>
    </location>
</feature>
<evidence type="ECO:0000256" key="1">
    <source>
        <dbReference type="SAM" id="SignalP"/>
    </source>
</evidence>
<gene>
    <name evidence="2" type="ORF">E1301_Tti023108</name>
</gene>
<keyword evidence="1" id="KW-0732">Signal</keyword>
<dbReference type="Pfam" id="PF18744">
    <property type="entry name" value="SNAD1"/>
    <property type="match status" value="4"/>
</dbReference>
<keyword evidence="3" id="KW-1185">Reference proteome</keyword>
<dbReference type="Proteomes" id="UP000324632">
    <property type="component" value="Chromosome 25"/>
</dbReference>
<evidence type="ECO:0000313" key="3">
    <source>
        <dbReference type="Proteomes" id="UP000324632"/>
    </source>
</evidence>
<dbReference type="InterPro" id="IPR040958">
    <property type="entry name" value="SNAD1"/>
</dbReference>
<proteinExistence type="predicted"/>
<evidence type="ECO:0000313" key="2">
    <source>
        <dbReference type="EMBL" id="KAA0701742.1"/>
    </source>
</evidence>
<feature type="signal peptide" evidence="1">
    <location>
        <begin position="1"/>
        <end position="25"/>
    </location>
</feature>
<reference evidence="2 3" key="1">
    <citation type="journal article" date="2019" name="Mol. Ecol. Resour.">
        <title>Chromosome-level genome assembly of Triplophysa tibetana, a fish adapted to the harsh high-altitude environment of the Tibetan Plateau.</title>
        <authorList>
            <person name="Yang X."/>
            <person name="Liu H."/>
            <person name="Ma Z."/>
            <person name="Zou Y."/>
            <person name="Zou M."/>
            <person name="Mao Y."/>
            <person name="Li X."/>
            <person name="Wang H."/>
            <person name="Chen T."/>
            <person name="Wang W."/>
            <person name="Yang R."/>
        </authorList>
    </citation>
    <scope>NUCLEOTIDE SEQUENCE [LARGE SCALE GENOMIC DNA]</scope>
    <source>
        <strain evidence="2">TTIB1903HZAU</strain>
        <tissue evidence="2">Muscle</tissue>
    </source>
</reference>
<protein>
    <submittedName>
        <fullName evidence="2">Uncharacterized protein</fullName>
    </submittedName>
</protein>
<comment type="caution">
    <text evidence="2">The sequence shown here is derived from an EMBL/GenBank/DDBJ whole genome shotgun (WGS) entry which is preliminary data.</text>
</comment>
<dbReference type="AlphaFoldDB" id="A0A5A9MU26"/>
<dbReference type="EMBL" id="SOYY01000025">
    <property type="protein sequence ID" value="KAA0701742.1"/>
    <property type="molecule type" value="Genomic_DNA"/>
</dbReference>
<sequence length="966" mass="109546">MFTVSVSGVLLLFLMHHSTLKSVDGQIIDSNTLARVITFFEKNYKIYNKKQELQYAVAINVPTVQCKAGFKPSQNNFLTNENAEVVKRDITNNDYPVYKGTELIAAGVQKLSKTNFIHSERLLLNPTVEIPTTPMKNLLNRRDDSCTILYSLNSPCTKTCLNVNSPNKILPYIETWSAHNSIKAFVFKHIFRGEGSIDTLRSGLQRIANNVPLYRCKSDTECFSCAVHSIFEWRPVGLSDSSLDAGPRERPNKRISAICYLLLPYNYNLMYFSYKRVDENGNELQYEDGFQQIENSSTNFFKELCYTITVLTVAQRSLVLIVLLHPCILNAQNVNLQTLAKIVKAFQAKLGESAQYTVALRVGEEKCSDSSYSGEDLITDDVKKTIEKNKVYNSNNLIAAKPLKLENKTEHSEYRLRNYLKDIMNVEGECVIYFTLNSPCLKTCLAEEGEYTIKSSLTRLQNYKGVKALAFKKVWMHDNMTSLRKRLRTIANRLPFYQCEENKDECVLLYEQGGQFALAINVPKEQCKEGYDESSFLKDYKGDEVKAKIGKDNNNIYNGKDLIAAGTTKDEHSEFLLMARNGEESALESLLKNREDGCVIFYTLLSPCIDGCLKNENIISGLQKLKEHTGIKAFVFTHIYVNDKDKENLKDELTKIADYVPLYSNTCSRQMQPPEEQDKAFILFELPFLAPHQLNDRAMLKPILNSSVFDYICQFTVSVSGVLLLFLLHHSTLKSVDGQIIDSNTLARVISFFEQNYKIVINKKQELQYAVAINVPTVQCDAGFNLSKNNFLTNENPTDVKRDITNNSYPVYQGKELIAAGVKKICTNNRIHSERLLLNPTVEIPTTPMQNLLNRRDDSCTILYSLNSPCSKACLNVNSPNNILPNIETWTAHNSIKAFVFKHIFRGEGSIDTLRSGLQRIANYKRVDADGHPRQYATAINVPKVQCQAGFNPSQKNFLTQEDAKM</sequence>
<name>A0A5A9MU26_9TELE</name>